<evidence type="ECO:0000313" key="2">
    <source>
        <dbReference type="EMBL" id="MEQ2202500.1"/>
    </source>
</evidence>
<keyword evidence="1" id="KW-1133">Transmembrane helix</keyword>
<evidence type="ECO:0000313" key="3">
    <source>
        <dbReference type="Proteomes" id="UP001434883"/>
    </source>
</evidence>
<keyword evidence="1" id="KW-0812">Transmembrane</keyword>
<dbReference type="Proteomes" id="UP001434883">
    <property type="component" value="Unassembled WGS sequence"/>
</dbReference>
<feature type="non-terminal residue" evidence="2">
    <location>
        <position position="1"/>
    </location>
</feature>
<dbReference type="EMBL" id="JAHRIN010033747">
    <property type="protein sequence ID" value="MEQ2202500.1"/>
    <property type="molecule type" value="Genomic_DNA"/>
</dbReference>
<keyword evidence="3" id="KW-1185">Reference proteome</keyword>
<keyword evidence="1" id="KW-0472">Membrane</keyword>
<proteinExistence type="predicted"/>
<gene>
    <name evidence="2" type="ORF">XENOCAPTIV_003740</name>
</gene>
<protein>
    <submittedName>
        <fullName evidence="2">Uncharacterized protein</fullName>
    </submittedName>
</protein>
<feature type="transmembrane region" description="Helical" evidence="1">
    <location>
        <begin position="66"/>
        <end position="87"/>
    </location>
</feature>
<reference evidence="2 3" key="1">
    <citation type="submission" date="2021-06" db="EMBL/GenBank/DDBJ databases">
        <authorList>
            <person name="Palmer J.M."/>
        </authorList>
    </citation>
    <scope>NUCLEOTIDE SEQUENCE [LARGE SCALE GENOMIC DNA]</scope>
    <source>
        <strain evidence="2 3">XC_2019</strain>
        <tissue evidence="2">Muscle</tissue>
    </source>
</reference>
<comment type="caution">
    <text evidence="2">The sequence shown here is derived from an EMBL/GenBank/DDBJ whole genome shotgun (WGS) entry which is preliminary data.</text>
</comment>
<accession>A0ABV0R2Z8</accession>
<organism evidence="2 3">
    <name type="scientific">Xenoophorus captivus</name>
    <dbReference type="NCBI Taxonomy" id="1517983"/>
    <lineage>
        <taxon>Eukaryota</taxon>
        <taxon>Metazoa</taxon>
        <taxon>Chordata</taxon>
        <taxon>Craniata</taxon>
        <taxon>Vertebrata</taxon>
        <taxon>Euteleostomi</taxon>
        <taxon>Actinopterygii</taxon>
        <taxon>Neopterygii</taxon>
        <taxon>Teleostei</taxon>
        <taxon>Neoteleostei</taxon>
        <taxon>Acanthomorphata</taxon>
        <taxon>Ovalentaria</taxon>
        <taxon>Atherinomorphae</taxon>
        <taxon>Cyprinodontiformes</taxon>
        <taxon>Goodeidae</taxon>
        <taxon>Xenoophorus</taxon>
    </lineage>
</organism>
<evidence type="ECO:0000256" key="1">
    <source>
        <dbReference type="SAM" id="Phobius"/>
    </source>
</evidence>
<sequence length="93" mass="10484">SAITVFPGCHFAIVQLFFMVFLKARLQAGGWKMVTHTTLHLRTSRLRQSILQHSSPEQSVQSGDSWIIDFSLLFFPFVSHSAVLSLFDRSLCG</sequence>
<name>A0ABV0R2Z8_9TELE</name>